<feature type="transmembrane region" description="Helical" evidence="3">
    <location>
        <begin position="120"/>
        <end position="142"/>
    </location>
</feature>
<dbReference type="Gene3D" id="3.40.50.1820">
    <property type="entry name" value="alpha/beta hydrolase"/>
    <property type="match status" value="1"/>
</dbReference>
<evidence type="ECO:0000313" key="5">
    <source>
        <dbReference type="EMBL" id="MER7186485.1"/>
    </source>
</evidence>
<feature type="non-terminal residue" evidence="5">
    <location>
        <position position="1"/>
    </location>
</feature>
<evidence type="ECO:0000256" key="2">
    <source>
        <dbReference type="SAM" id="MobiDB-lite"/>
    </source>
</evidence>
<keyword evidence="3" id="KW-0472">Membrane</keyword>
<dbReference type="Pfam" id="PF20434">
    <property type="entry name" value="BD-FAE"/>
    <property type="match status" value="1"/>
</dbReference>
<evidence type="ECO:0000256" key="1">
    <source>
        <dbReference type="ARBA" id="ARBA00022801"/>
    </source>
</evidence>
<feature type="transmembrane region" description="Helical" evidence="3">
    <location>
        <begin position="92"/>
        <end position="108"/>
    </location>
</feature>
<keyword evidence="6" id="KW-1185">Reference proteome</keyword>
<gene>
    <name evidence="5" type="ORF">ABT404_44700</name>
</gene>
<dbReference type="SUPFAM" id="SSF53474">
    <property type="entry name" value="alpha/beta-Hydrolases"/>
    <property type="match status" value="1"/>
</dbReference>
<protein>
    <submittedName>
        <fullName evidence="5">Alpha/beta hydrolase</fullName>
    </submittedName>
</protein>
<feature type="transmembrane region" description="Helical" evidence="3">
    <location>
        <begin position="39"/>
        <end position="59"/>
    </location>
</feature>
<dbReference type="EMBL" id="JBEPEK010000601">
    <property type="protein sequence ID" value="MER7186485.1"/>
    <property type="molecule type" value="Genomic_DNA"/>
</dbReference>
<feature type="region of interest" description="Disordered" evidence="2">
    <location>
        <begin position="1"/>
        <end position="31"/>
    </location>
</feature>
<proteinExistence type="predicted"/>
<dbReference type="Proteomes" id="UP001474181">
    <property type="component" value="Unassembled WGS sequence"/>
</dbReference>
<sequence>RRGAGNCATSPHRPAPERETRTPMHNNPPATRARRTVRAVLLVVAAAVALFVLLGQLTAVLPVGWWSPVLSVLALQLPMLLLAIFRDTLGSWNLVLAALALTVGVLALRRRGGRRLPAAVTALSGTALLLTLITTTVQIFAVHGATGDWFVFSPASPAKAAGRGPDRTVTYATLGGEPLKADLYLPKAKSAAPLVVSIHGGGFISGSRGPNPYTSWLADHGYAVLDVDYRLATATRHTWNTADADVGCALTWATAHASEYGLDMDRVATFGGSAGGNLAINVAYKANAGTLKPSCGSAAQLPKVKAAIGSYPVVDMTASVPDSAYGGQVADQYVGGSPARYPQRFRAVDAANQIGPEAPPTLILQGSRDHLVFADHTKAFADKLTAAGITHRYVELPFLEHAYDQSSANIGTKATRALLLPWLQKYVGS</sequence>
<comment type="caution">
    <text evidence="5">The sequence shown here is derived from an EMBL/GenBank/DDBJ whole genome shotgun (WGS) entry which is preliminary data.</text>
</comment>
<dbReference type="PANTHER" id="PTHR48081:SF13">
    <property type="entry name" value="ALPHA_BETA HYDROLASE"/>
    <property type="match status" value="1"/>
</dbReference>
<dbReference type="PANTHER" id="PTHR48081">
    <property type="entry name" value="AB HYDROLASE SUPERFAMILY PROTEIN C4A8.06C"/>
    <property type="match status" value="1"/>
</dbReference>
<organism evidence="5 6">
    <name type="scientific">Streptomyces hyaluromycini</name>
    <dbReference type="NCBI Taxonomy" id="1377993"/>
    <lineage>
        <taxon>Bacteria</taxon>
        <taxon>Bacillati</taxon>
        <taxon>Actinomycetota</taxon>
        <taxon>Actinomycetes</taxon>
        <taxon>Kitasatosporales</taxon>
        <taxon>Streptomycetaceae</taxon>
        <taxon>Streptomyces</taxon>
    </lineage>
</organism>
<evidence type="ECO:0000259" key="4">
    <source>
        <dbReference type="Pfam" id="PF20434"/>
    </source>
</evidence>
<keyword evidence="3" id="KW-1133">Transmembrane helix</keyword>
<accession>A0ABV1XBS3</accession>
<name>A0ABV1XBS3_9ACTN</name>
<dbReference type="InterPro" id="IPR050300">
    <property type="entry name" value="GDXG_lipolytic_enzyme"/>
</dbReference>
<dbReference type="InterPro" id="IPR029058">
    <property type="entry name" value="AB_hydrolase_fold"/>
</dbReference>
<keyword evidence="3" id="KW-0812">Transmembrane</keyword>
<reference evidence="5 6" key="1">
    <citation type="submission" date="2024-06" db="EMBL/GenBank/DDBJ databases">
        <title>The Natural Products Discovery Center: Release of the First 8490 Sequenced Strains for Exploring Actinobacteria Biosynthetic Diversity.</title>
        <authorList>
            <person name="Kalkreuter E."/>
            <person name="Kautsar S.A."/>
            <person name="Yang D."/>
            <person name="Bader C.D."/>
            <person name="Teijaro C.N."/>
            <person name="Fluegel L."/>
            <person name="Davis C.M."/>
            <person name="Simpson J.R."/>
            <person name="Lauterbach L."/>
            <person name="Steele A.D."/>
            <person name="Gui C."/>
            <person name="Meng S."/>
            <person name="Li G."/>
            <person name="Viehrig K."/>
            <person name="Ye F."/>
            <person name="Su P."/>
            <person name="Kiefer A.F."/>
            <person name="Nichols A."/>
            <person name="Cepeda A.J."/>
            <person name="Yan W."/>
            <person name="Fan B."/>
            <person name="Jiang Y."/>
            <person name="Adhikari A."/>
            <person name="Zheng C.-J."/>
            <person name="Schuster L."/>
            <person name="Cowan T.M."/>
            <person name="Smanski M.J."/>
            <person name="Chevrette M.G."/>
            <person name="De Carvalho L.P.S."/>
            <person name="Shen B."/>
        </authorList>
    </citation>
    <scope>NUCLEOTIDE SEQUENCE [LARGE SCALE GENOMIC DNA]</scope>
    <source>
        <strain evidence="5 6">NPDC000234</strain>
    </source>
</reference>
<dbReference type="GO" id="GO:0016787">
    <property type="term" value="F:hydrolase activity"/>
    <property type="evidence" value="ECO:0007669"/>
    <property type="project" value="UniProtKB-KW"/>
</dbReference>
<dbReference type="RefSeq" id="WP_350790202.1">
    <property type="nucleotide sequence ID" value="NZ_JBEPEK010000601.1"/>
</dbReference>
<keyword evidence="1 5" id="KW-0378">Hydrolase</keyword>
<dbReference type="InterPro" id="IPR049492">
    <property type="entry name" value="BD-FAE-like_dom"/>
</dbReference>
<feature type="domain" description="BD-FAE-like" evidence="4">
    <location>
        <begin position="182"/>
        <end position="384"/>
    </location>
</feature>
<evidence type="ECO:0000313" key="6">
    <source>
        <dbReference type="Proteomes" id="UP001474181"/>
    </source>
</evidence>
<evidence type="ECO:0000256" key="3">
    <source>
        <dbReference type="SAM" id="Phobius"/>
    </source>
</evidence>